<dbReference type="PANTHER" id="PTHR43135:SF3">
    <property type="entry name" value="ALPHA-D-RIBOSE 1-METHYLPHOSPHONATE 5-TRIPHOSPHATE DIPHOSPHATASE"/>
    <property type="match status" value="1"/>
</dbReference>
<dbReference type="NCBIfam" id="NF011984">
    <property type="entry name" value="PRK15446.1-5"/>
    <property type="match status" value="1"/>
</dbReference>
<proteinExistence type="predicted"/>
<dbReference type="RefSeq" id="WP_169640236.1">
    <property type="nucleotide sequence ID" value="NZ_CP048788.1"/>
</dbReference>
<dbReference type="GO" id="GO:0019700">
    <property type="term" value="P:organic phosphonate catabolic process"/>
    <property type="evidence" value="ECO:0007669"/>
    <property type="project" value="InterPro"/>
</dbReference>
<organism evidence="1 2">
    <name type="scientific">Roseobacter ponti</name>
    <dbReference type="NCBI Taxonomy" id="1891787"/>
    <lineage>
        <taxon>Bacteria</taxon>
        <taxon>Pseudomonadati</taxon>
        <taxon>Pseudomonadota</taxon>
        <taxon>Alphaproteobacteria</taxon>
        <taxon>Rhodobacterales</taxon>
        <taxon>Roseobacteraceae</taxon>
        <taxon>Roseobacter</taxon>
    </lineage>
</organism>
<dbReference type="SUPFAM" id="SSF51556">
    <property type="entry name" value="Metallo-dependent hydrolases"/>
    <property type="match status" value="1"/>
</dbReference>
<dbReference type="InterPro" id="IPR011059">
    <property type="entry name" value="Metal-dep_hydrolase_composite"/>
</dbReference>
<reference evidence="1 2" key="1">
    <citation type="submission" date="2020-02" db="EMBL/GenBank/DDBJ databases">
        <title>Genome sequence of Roseobacter ponti.</title>
        <authorList>
            <person name="Hollensteiner J."/>
            <person name="Schneider D."/>
            <person name="Poehlein A."/>
            <person name="Daniel R."/>
        </authorList>
    </citation>
    <scope>NUCLEOTIDE SEQUENCE [LARGE SCALE GENOMIC DNA]</scope>
    <source>
        <strain evidence="1 2">DSM 106830</strain>
    </source>
</reference>
<dbReference type="AlphaFoldDB" id="A0A858SRQ4"/>
<accession>A0A858SRQ4</accession>
<dbReference type="Gene3D" id="3.20.20.140">
    <property type="entry name" value="Metal-dependent hydrolases"/>
    <property type="match status" value="1"/>
</dbReference>
<dbReference type="KEGG" id="rpon:G3256_07540"/>
<dbReference type="Gene3D" id="2.30.40.10">
    <property type="entry name" value="Urease, subunit C, domain 1"/>
    <property type="match status" value="1"/>
</dbReference>
<sequence>MTSYLTVPATATNTGVSGVAEQCFANARIVLADRVMTGAVHISGDRIAGITEGDHVPAGAIDCRGDMLLPGLVELHTDNLERHMEPRPKVKLPHVPAILAHDGELASVGITTVFDALRVGSMVSDKEHWNRYAREVASEILGLRARGALRVRHLLHLRAEVCSNTLLEELSEFGPDDLVGLVSLMDHTPGQRQFRDLSKLRTYYSGKYGYTGAEFDTLVAARTDLGDRVRIPHEQATVSEAARLGATLASHDDTTHAHVTRSADLGIRLAEFPTTPEAASACRDAGIRIIMGAPNLVRGGSHSGNVAAAELAENGLLDILSSDYVPSLLLYSAFRLAALWDDLPRAIRTVSAAPAEATGLHDRGRIAEGMLADMIRVEPTKEAPVIRAVWRGAERIG</sequence>
<dbReference type="NCBIfam" id="NF011990">
    <property type="entry name" value="PRK15446.2-6"/>
    <property type="match status" value="1"/>
</dbReference>
<keyword evidence="1" id="KW-0378">Hydrolase</keyword>
<keyword evidence="2" id="KW-1185">Reference proteome</keyword>
<name>A0A858SRQ4_9RHOB</name>
<dbReference type="EC" id="3.6.1.63" evidence="1"/>
<dbReference type="Proteomes" id="UP000503308">
    <property type="component" value="Chromosome"/>
</dbReference>
<dbReference type="InterPro" id="IPR012696">
    <property type="entry name" value="PhnM"/>
</dbReference>
<dbReference type="SUPFAM" id="SSF51338">
    <property type="entry name" value="Composite domain of metallo-dependent hydrolases"/>
    <property type="match status" value="1"/>
</dbReference>
<dbReference type="PANTHER" id="PTHR43135">
    <property type="entry name" value="ALPHA-D-RIBOSE 1-METHYLPHOSPHONATE 5-TRIPHOSPHATE DIPHOSPHATASE"/>
    <property type="match status" value="1"/>
</dbReference>
<dbReference type="InterPro" id="IPR051781">
    <property type="entry name" value="Metallo-dep_Hydrolase"/>
</dbReference>
<dbReference type="EMBL" id="CP048788">
    <property type="protein sequence ID" value="QJF51020.1"/>
    <property type="molecule type" value="Genomic_DNA"/>
</dbReference>
<gene>
    <name evidence="1" type="ORF">G3256_07540</name>
</gene>
<evidence type="ECO:0000313" key="1">
    <source>
        <dbReference type="EMBL" id="QJF51020.1"/>
    </source>
</evidence>
<dbReference type="GO" id="GO:0016810">
    <property type="term" value="F:hydrolase activity, acting on carbon-nitrogen (but not peptide) bonds"/>
    <property type="evidence" value="ECO:0007669"/>
    <property type="project" value="InterPro"/>
</dbReference>
<dbReference type="PIRSF" id="PIRSF038971">
    <property type="entry name" value="PhnM"/>
    <property type="match status" value="1"/>
</dbReference>
<dbReference type="InterPro" id="IPR032466">
    <property type="entry name" value="Metal_Hydrolase"/>
</dbReference>
<protein>
    <submittedName>
        <fullName evidence="1">Alpha-D-ribose 1-methylphosphonate 5-triphosphate diphosphatase</fullName>
        <ecNumber evidence="1">3.6.1.63</ecNumber>
    </submittedName>
</protein>
<dbReference type="NCBIfam" id="TIGR02318">
    <property type="entry name" value="phosphono_phnM"/>
    <property type="match status" value="1"/>
</dbReference>
<evidence type="ECO:0000313" key="2">
    <source>
        <dbReference type="Proteomes" id="UP000503308"/>
    </source>
</evidence>